<dbReference type="InterPro" id="IPR035992">
    <property type="entry name" value="Ricin_B-like_lectins"/>
</dbReference>
<organism evidence="2 3">
    <name type="scientific">Perkinsus chesapeaki</name>
    <name type="common">Clam parasite</name>
    <name type="synonym">Perkinsus andrewsi</name>
    <dbReference type="NCBI Taxonomy" id="330153"/>
    <lineage>
        <taxon>Eukaryota</taxon>
        <taxon>Sar</taxon>
        <taxon>Alveolata</taxon>
        <taxon>Perkinsozoa</taxon>
        <taxon>Perkinsea</taxon>
        <taxon>Perkinsida</taxon>
        <taxon>Perkinsidae</taxon>
        <taxon>Perkinsus</taxon>
    </lineage>
</organism>
<keyword evidence="3" id="KW-1185">Reference proteome</keyword>
<proteinExistence type="predicted"/>
<dbReference type="AlphaFoldDB" id="A0A7J6LWE6"/>
<dbReference type="Pfam" id="PF00652">
    <property type="entry name" value="Ricin_B_lectin"/>
    <property type="match status" value="1"/>
</dbReference>
<dbReference type="InterPro" id="IPR000772">
    <property type="entry name" value="Ricin_B_lectin"/>
</dbReference>
<protein>
    <recommendedName>
        <fullName evidence="1">Ricin B lectin domain-containing protein</fullName>
    </recommendedName>
</protein>
<dbReference type="Proteomes" id="UP000591131">
    <property type="component" value="Unassembled WGS sequence"/>
</dbReference>
<sequence>MLRCKRSSQDERNWNTDQCISAGGLGDGLKTYTCSTYGEFWDQWIKLDNKQLKLYSQNPRGRSGCIGAEREKGAEVTIEDCGVPGYRQSFRVDRETGGIIEVGSGECLTASHDHFELLPCEIDPESGKVFGEQAITFTELKSNRYQLRASEVGEVPLCADSSSGTKLVLYSCYNPKMRNNNQEWEFLERFSDLGSNIKFGGTKCMSVLAGAKTTRKVFYDTCVTNNGLPKPGQRFEKDYSDSKSEFALRDGNWCLDVNEEGGVQVASCDGSSSQKWRSEADQISALVNIETSMCLQGDKDGDLSMSSCSFSPGDSQRWNLAENLVRGGEEDACIDYKPVRTTPLSVVSCPRARSIKWSIYEPFEPLETRLYREARGKYPKLLAGEVSHTDAPEGNIIEV</sequence>
<evidence type="ECO:0000259" key="1">
    <source>
        <dbReference type="SMART" id="SM00458"/>
    </source>
</evidence>
<accession>A0A7J6LWE6</accession>
<dbReference type="PROSITE" id="PS50231">
    <property type="entry name" value="RICIN_B_LECTIN"/>
    <property type="match status" value="2"/>
</dbReference>
<gene>
    <name evidence="2" type="ORF">FOL47_005644</name>
</gene>
<comment type="caution">
    <text evidence="2">The sequence shown here is derived from an EMBL/GenBank/DDBJ whole genome shotgun (WGS) entry which is preliminary data.</text>
</comment>
<dbReference type="SMART" id="SM00458">
    <property type="entry name" value="RICIN"/>
    <property type="match status" value="1"/>
</dbReference>
<feature type="domain" description="Ricin B lectin" evidence="1">
    <location>
        <begin position="194"/>
        <end position="321"/>
    </location>
</feature>
<evidence type="ECO:0000313" key="3">
    <source>
        <dbReference type="Proteomes" id="UP000591131"/>
    </source>
</evidence>
<dbReference type="CDD" id="cd23415">
    <property type="entry name" value="beta-trefoil_Ricin_AH"/>
    <property type="match status" value="1"/>
</dbReference>
<name>A0A7J6LWE6_PERCH</name>
<dbReference type="EMBL" id="JAAPAO010000310">
    <property type="protein sequence ID" value="KAF4663642.1"/>
    <property type="molecule type" value="Genomic_DNA"/>
</dbReference>
<dbReference type="Gene3D" id="2.80.10.50">
    <property type="match status" value="2"/>
</dbReference>
<evidence type="ECO:0000313" key="2">
    <source>
        <dbReference type="EMBL" id="KAF4663642.1"/>
    </source>
</evidence>
<reference evidence="2 3" key="1">
    <citation type="submission" date="2020-04" db="EMBL/GenBank/DDBJ databases">
        <title>Perkinsus chesapeaki whole genome sequence.</title>
        <authorList>
            <person name="Bogema D.R."/>
        </authorList>
    </citation>
    <scope>NUCLEOTIDE SEQUENCE [LARGE SCALE GENOMIC DNA]</scope>
    <source>
        <strain evidence="2">ATCC PRA-425</strain>
    </source>
</reference>
<dbReference type="SUPFAM" id="SSF50370">
    <property type="entry name" value="Ricin B-like lectins"/>
    <property type="match status" value="3"/>
</dbReference>